<protein>
    <submittedName>
        <fullName evidence="1">Uncharacterized protein</fullName>
    </submittedName>
</protein>
<dbReference type="EMBL" id="HACA01030082">
    <property type="protein sequence ID" value="CDW47443.1"/>
    <property type="molecule type" value="Transcribed_RNA"/>
</dbReference>
<name>A0A0K2VA85_LEPSM</name>
<sequence>KQKQRRKLVFSAFFHFFILKTNNALIVYET</sequence>
<accession>A0A0K2VA85</accession>
<proteinExistence type="predicted"/>
<reference evidence="1" key="1">
    <citation type="submission" date="2014-05" db="EMBL/GenBank/DDBJ databases">
        <authorList>
            <person name="Chronopoulou M."/>
        </authorList>
    </citation>
    <scope>NUCLEOTIDE SEQUENCE</scope>
    <source>
        <tissue evidence="1">Whole organism</tissue>
    </source>
</reference>
<feature type="non-terminal residue" evidence="1">
    <location>
        <position position="1"/>
    </location>
</feature>
<organism evidence="1">
    <name type="scientific">Lepeophtheirus salmonis</name>
    <name type="common">Salmon louse</name>
    <name type="synonym">Caligus salmonis</name>
    <dbReference type="NCBI Taxonomy" id="72036"/>
    <lineage>
        <taxon>Eukaryota</taxon>
        <taxon>Metazoa</taxon>
        <taxon>Ecdysozoa</taxon>
        <taxon>Arthropoda</taxon>
        <taxon>Crustacea</taxon>
        <taxon>Multicrustacea</taxon>
        <taxon>Hexanauplia</taxon>
        <taxon>Copepoda</taxon>
        <taxon>Siphonostomatoida</taxon>
        <taxon>Caligidae</taxon>
        <taxon>Lepeophtheirus</taxon>
    </lineage>
</organism>
<evidence type="ECO:0000313" key="1">
    <source>
        <dbReference type="EMBL" id="CDW47443.1"/>
    </source>
</evidence>
<dbReference type="AlphaFoldDB" id="A0A0K2VA85"/>